<sequence>CYRHYETWISKGIPIIEYNSFIQKKYSTLPILWTRDYREINDEYLNNQYTQFLDAKFDFRRLLLSQYNPEIQKQIITVNKIGCIRSQKGNRGGGFWNYSDYFK</sequence>
<comment type="caution">
    <text evidence="1">The sequence shown here is derived from an EMBL/GenBank/DDBJ whole genome shotgun (WGS) entry which is preliminary data.</text>
</comment>
<dbReference type="EMBL" id="BARS01013698">
    <property type="protein sequence ID" value="GAF98813.1"/>
    <property type="molecule type" value="Genomic_DNA"/>
</dbReference>
<accession>X0TYZ5</accession>
<dbReference type="AlphaFoldDB" id="X0TYZ5"/>
<proteinExistence type="predicted"/>
<reference evidence="1" key="1">
    <citation type="journal article" date="2014" name="Front. Microbiol.">
        <title>High frequency of phylogenetically diverse reductive dehalogenase-homologous genes in deep subseafloor sedimentary metagenomes.</title>
        <authorList>
            <person name="Kawai M."/>
            <person name="Futagami T."/>
            <person name="Toyoda A."/>
            <person name="Takaki Y."/>
            <person name="Nishi S."/>
            <person name="Hori S."/>
            <person name="Arai W."/>
            <person name="Tsubouchi T."/>
            <person name="Morono Y."/>
            <person name="Uchiyama I."/>
            <person name="Ito T."/>
            <person name="Fujiyama A."/>
            <person name="Inagaki F."/>
            <person name="Takami H."/>
        </authorList>
    </citation>
    <scope>NUCLEOTIDE SEQUENCE</scope>
    <source>
        <strain evidence="1">Expedition CK06-06</strain>
    </source>
</reference>
<protein>
    <submittedName>
        <fullName evidence="1">Uncharacterized protein</fullName>
    </submittedName>
</protein>
<feature type="non-terminal residue" evidence="1">
    <location>
        <position position="1"/>
    </location>
</feature>
<organism evidence="1">
    <name type="scientific">marine sediment metagenome</name>
    <dbReference type="NCBI Taxonomy" id="412755"/>
    <lineage>
        <taxon>unclassified sequences</taxon>
        <taxon>metagenomes</taxon>
        <taxon>ecological metagenomes</taxon>
    </lineage>
</organism>
<name>X0TYZ5_9ZZZZ</name>
<evidence type="ECO:0000313" key="1">
    <source>
        <dbReference type="EMBL" id="GAF98813.1"/>
    </source>
</evidence>
<gene>
    <name evidence="1" type="ORF">S01H1_23612</name>
</gene>